<evidence type="ECO:0000313" key="3">
    <source>
        <dbReference type="EMBL" id="CAK9228902.1"/>
    </source>
</evidence>
<reference evidence="3" key="1">
    <citation type="submission" date="2024-02" db="EMBL/GenBank/DDBJ databases">
        <authorList>
            <consortium name="ELIXIR-Norway"/>
            <consortium name="Elixir Norway"/>
        </authorList>
    </citation>
    <scope>NUCLEOTIDE SEQUENCE</scope>
</reference>
<feature type="chain" id="PRO_5046964206" description="DUF3456 domain-containing protein" evidence="1">
    <location>
        <begin position="33"/>
        <end position="181"/>
    </location>
</feature>
<keyword evidence="4" id="KW-1185">Reference proteome</keyword>
<proteinExistence type="predicted"/>
<evidence type="ECO:0000256" key="1">
    <source>
        <dbReference type="SAM" id="SignalP"/>
    </source>
</evidence>
<evidence type="ECO:0000259" key="2">
    <source>
        <dbReference type="Pfam" id="PF11938"/>
    </source>
</evidence>
<dbReference type="Pfam" id="PF11938">
    <property type="entry name" value="DUF3456"/>
    <property type="match status" value="1"/>
</dbReference>
<accession>A0ABP0USE4</accession>
<dbReference type="InterPro" id="IPR042415">
    <property type="entry name" value="CNPY"/>
</dbReference>
<dbReference type="Proteomes" id="UP001497512">
    <property type="component" value="Chromosome 6"/>
</dbReference>
<dbReference type="PANTHER" id="PTHR13341:SF2">
    <property type="entry name" value="PROTEIN SEELE"/>
    <property type="match status" value="1"/>
</dbReference>
<dbReference type="PANTHER" id="PTHR13341">
    <property type="entry name" value="MIR-INTERACTING SAPOSIN-LIKE PROTEIN"/>
    <property type="match status" value="1"/>
</dbReference>
<feature type="signal peptide" evidence="1">
    <location>
        <begin position="1"/>
        <end position="32"/>
    </location>
</feature>
<sequence length="181" mass="20404">MMRTNNAGAKFAVCRLPLLLLLLHLWIFPAVCFVADRCAACKAVAGELEIDLASERPRNHLDMRHRLDSQGQREGKVIDYKVSELRVVELLDGLCTKMKEYTLNSVLSQYNSDILCRQAAETNSKAIVEFCGRLLETTDEQLTEMIRRGEIQAGEVERILCQELTKSCRKRLVSSGSDGEL</sequence>
<feature type="domain" description="DUF3456" evidence="2">
    <location>
        <begin position="37"/>
        <end position="168"/>
    </location>
</feature>
<gene>
    <name evidence="3" type="ORF">CSSPTR1EN2_LOCUS19465</name>
</gene>
<protein>
    <recommendedName>
        <fullName evidence="2">DUF3456 domain-containing protein</fullName>
    </recommendedName>
</protein>
<dbReference type="InterPro" id="IPR021852">
    <property type="entry name" value="DUF3456"/>
</dbReference>
<name>A0ABP0USE4_9BRYO</name>
<keyword evidence="1" id="KW-0732">Signal</keyword>
<organism evidence="3 4">
    <name type="scientific">Sphagnum troendelagicum</name>
    <dbReference type="NCBI Taxonomy" id="128251"/>
    <lineage>
        <taxon>Eukaryota</taxon>
        <taxon>Viridiplantae</taxon>
        <taxon>Streptophyta</taxon>
        <taxon>Embryophyta</taxon>
        <taxon>Bryophyta</taxon>
        <taxon>Sphagnophytina</taxon>
        <taxon>Sphagnopsida</taxon>
        <taxon>Sphagnales</taxon>
        <taxon>Sphagnaceae</taxon>
        <taxon>Sphagnum</taxon>
    </lineage>
</organism>
<evidence type="ECO:0000313" key="4">
    <source>
        <dbReference type="Proteomes" id="UP001497512"/>
    </source>
</evidence>
<dbReference type="EMBL" id="OZ019898">
    <property type="protein sequence ID" value="CAK9228902.1"/>
    <property type="molecule type" value="Genomic_DNA"/>
</dbReference>